<organism evidence="1">
    <name type="scientific">Tanacetum cinerariifolium</name>
    <name type="common">Dalmatian daisy</name>
    <name type="synonym">Chrysanthemum cinerariifolium</name>
    <dbReference type="NCBI Taxonomy" id="118510"/>
    <lineage>
        <taxon>Eukaryota</taxon>
        <taxon>Viridiplantae</taxon>
        <taxon>Streptophyta</taxon>
        <taxon>Embryophyta</taxon>
        <taxon>Tracheophyta</taxon>
        <taxon>Spermatophyta</taxon>
        <taxon>Magnoliopsida</taxon>
        <taxon>eudicotyledons</taxon>
        <taxon>Gunneridae</taxon>
        <taxon>Pentapetalae</taxon>
        <taxon>asterids</taxon>
        <taxon>campanulids</taxon>
        <taxon>Asterales</taxon>
        <taxon>Asteraceae</taxon>
        <taxon>Asteroideae</taxon>
        <taxon>Anthemideae</taxon>
        <taxon>Anthemidinae</taxon>
        <taxon>Tanacetum</taxon>
    </lineage>
</organism>
<accession>A0A6L2MIW4</accession>
<proteinExistence type="predicted"/>
<gene>
    <name evidence="1" type="ORF">Tci_045175</name>
</gene>
<sequence>MLFGLTKDVVHLILLDDAVGVECLPNEEIFVELARMRYEKQPPKLTFYKAFFSAQWKFLIHMIIQCMSAKRTAWNEFSSSMASAVICLATCRKVNFSKYIFDNMVRHVDSPSKFLMYLLFLQVMINAQVDNLSLHNTKYTSSTLTQKVFANMRRIGKGFSRVETPLFDTMLVQPQVQDAAEVKEDEDDEKVAHLEQDKVAQALEIVKLKQRVKKLEKKRRSKSSGLKREGEIAELDADKDVTLVDMDTTVEMDADI</sequence>
<evidence type="ECO:0008006" key="2">
    <source>
        <dbReference type="Google" id="ProtNLM"/>
    </source>
</evidence>
<reference evidence="1" key="1">
    <citation type="journal article" date="2019" name="Sci. Rep.">
        <title>Draft genome of Tanacetum cinerariifolium, the natural source of mosquito coil.</title>
        <authorList>
            <person name="Yamashiro T."/>
            <person name="Shiraishi A."/>
            <person name="Satake H."/>
            <person name="Nakayama K."/>
        </authorList>
    </citation>
    <scope>NUCLEOTIDE SEQUENCE</scope>
</reference>
<evidence type="ECO:0000313" key="1">
    <source>
        <dbReference type="EMBL" id="GEU73197.1"/>
    </source>
</evidence>
<dbReference type="EMBL" id="BKCJ010006641">
    <property type="protein sequence ID" value="GEU73197.1"/>
    <property type="molecule type" value="Genomic_DNA"/>
</dbReference>
<comment type="caution">
    <text evidence="1">The sequence shown here is derived from an EMBL/GenBank/DDBJ whole genome shotgun (WGS) entry which is preliminary data.</text>
</comment>
<name>A0A6L2MIW4_TANCI</name>
<dbReference type="AlphaFoldDB" id="A0A6L2MIW4"/>
<protein>
    <recommendedName>
        <fullName evidence="2">Glutamic acid-rich protein-like</fullName>
    </recommendedName>
</protein>